<comment type="caution">
    <text evidence="1">The sequence shown here is derived from an EMBL/GenBank/DDBJ whole genome shotgun (WGS) entry which is preliminary data.</text>
</comment>
<evidence type="ECO:0000313" key="2">
    <source>
        <dbReference type="Proteomes" id="UP000318141"/>
    </source>
</evidence>
<dbReference type="EMBL" id="VLJN01000007">
    <property type="protein sequence ID" value="TWG87897.1"/>
    <property type="molecule type" value="Genomic_DNA"/>
</dbReference>
<accession>A0A562BRQ1</accession>
<gene>
    <name evidence="1" type="ORF">L602_001500000300</name>
</gene>
<sequence>MDAVVYGAGKSGHPAGVVLRAGLYANSRPAFHFVCADSGKIHGTLTVNVPQLGLAGDQIVVASDWNAPANVKAALLKSGKFARVQPRSIAGKQSYEVWRISAPDLRAQLADLRAHARPREVGVPAAMA</sequence>
<name>A0A562BRQ1_9BURK</name>
<proteinExistence type="predicted"/>
<dbReference type="Proteomes" id="UP000318141">
    <property type="component" value="Unassembled WGS sequence"/>
</dbReference>
<evidence type="ECO:0000313" key="1">
    <source>
        <dbReference type="EMBL" id="TWG87897.1"/>
    </source>
</evidence>
<reference evidence="1 2" key="1">
    <citation type="submission" date="2019-07" db="EMBL/GenBank/DDBJ databases">
        <title>Genome sequencing of lignin-degrading bacterial isolates.</title>
        <authorList>
            <person name="Gladden J."/>
        </authorList>
    </citation>
    <scope>NUCLEOTIDE SEQUENCE [LARGE SCALE GENOMIC DNA]</scope>
    <source>
        <strain evidence="1 2">J11</strain>
    </source>
</reference>
<protein>
    <submittedName>
        <fullName evidence="1">Uncharacterized protein</fullName>
    </submittedName>
</protein>
<dbReference type="OrthoDB" id="8965290at2"/>
<dbReference type="AlphaFoldDB" id="A0A562BRQ1"/>
<organism evidence="1 2">
    <name type="scientific">Cupriavidus gilardii J11</name>
    <dbReference type="NCBI Taxonomy" id="936133"/>
    <lineage>
        <taxon>Bacteria</taxon>
        <taxon>Pseudomonadati</taxon>
        <taxon>Pseudomonadota</taxon>
        <taxon>Betaproteobacteria</taxon>
        <taxon>Burkholderiales</taxon>
        <taxon>Burkholderiaceae</taxon>
        <taxon>Cupriavidus</taxon>
    </lineage>
</organism>
<keyword evidence="2" id="KW-1185">Reference proteome</keyword>